<name>A0A8J1TWB9_OWEFU</name>
<gene>
    <name evidence="2" type="ORF">OFUS_LOCUS6311</name>
</gene>
<dbReference type="SUPFAM" id="SSF47781">
    <property type="entry name" value="RuvA domain 2-like"/>
    <property type="match status" value="2"/>
</dbReference>
<dbReference type="InterPro" id="IPR010994">
    <property type="entry name" value="RuvA_2-like"/>
</dbReference>
<dbReference type="InterPro" id="IPR051675">
    <property type="entry name" value="Endo/Exo/Phosphatase_dom_1"/>
</dbReference>
<keyword evidence="3" id="KW-1185">Reference proteome</keyword>
<dbReference type="Gene3D" id="3.60.10.10">
    <property type="entry name" value="Endonuclease/exonuclease/phosphatase"/>
    <property type="match status" value="1"/>
</dbReference>
<dbReference type="GO" id="GO:0003677">
    <property type="term" value="F:DNA binding"/>
    <property type="evidence" value="ECO:0007669"/>
    <property type="project" value="InterPro"/>
</dbReference>
<dbReference type="Proteomes" id="UP000749559">
    <property type="component" value="Unassembled WGS sequence"/>
</dbReference>
<feature type="region of interest" description="Disordered" evidence="1">
    <location>
        <begin position="223"/>
        <end position="268"/>
    </location>
</feature>
<evidence type="ECO:0000256" key="1">
    <source>
        <dbReference type="SAM" id="MobiDB-lite"/>
    </source>
</evidence>
<dbReference type="PANTHER" id="PTHR21180">
    <property type="entry name" value="ENDONUCLEASE/EXONUCLEASE/PHOSPHATASE FAMILY DOMAIN-CONTAINING PROTEIN 1"/>
    <property type="match status" value="1"/>
</dbReference>
<proteinExistence type="predicted"/>
<evidence type="ECO:0000313" key="2">
    <source>
        <dbReference type="EMBL" id="CAH1779507.1"/>
    </source>
</evidence>
<feature type="compositionally biased region" description="Polar residues" evidence="1">
    <location>
        <begin position="223"/>
        <end position="250"/>
    </location>
</feature>
<dbReference type="SMART" id="SM00278">
    <property type="entry name" value="HhH1"/>
    <property type="match status" value="4"/>
</dbReference>
<dbReference type="AlphaFoldDB" id="A0A8J1TWB9"/>
<dbReference type="Gene3D" id="1.10.150.320">
    <property type="entry name" value="Photosystem II 12 kDa extrinsic protein"/>
    <property type="match status" value="2"/>
</dbReference>
<reference evidence="2" key="1">
    <citation type="submission" date="2022-03" db="EMBL/GenBank/DDBJ databases">
        <authorList>
            <person name="Martin C."/>
        </authorList>
    </citation>
    <scope>NUCLEOTIDE SEQUENCE</scope>
</reference>
<dbReference type="GO" id="GO:0005886">
    <property type="term" value="C:plasma membrane"/>
    <property type="evidence" value="ECO:0007669"/>
    <property type="project" value="TreeGrafter"/>
</dbReference>
<protein>
    <submittedName>
        <fullName evidence="2">Uncharacterized protein</fullName>
    </submittedName>
</protein>
<dbReference type="GO" id="GO:0006281">
    <property type="term" value="P:DNA repair"/>
    <property type="evidence" value="ECO:0007669"/>
    <property type="project" value="InterPro"/>
</dbReference>
<dbReference type="InterPro" id="IPR036691">
    <property type="entry name" value="Endo/exonu/phosph_ase_sf"/>
</dbReference>
<dbReference type="PANTHER" id="PTHR21180:SF32">
    <property type="entry name" value="ENDONUCLEASE_EXONUCLEASE_PHOSPHATASE FAMILY DOMAIN-CONTAINING PROTEIN 1"/>
    <property type="match status" value="1"/>
</dbReference>
<sequence length="612" mass="68473">MGGNSSCPLPQYSCCIPHKNPNFCRENRLSTPKIKNHKRNMSATFNLTAFEANDTLDPELMNINTASEEQLMTLPGINRSTAHNIIDYRRQIGGFKKVEDLALVSGVGATKLTMIRFEICVGNKKTSRGSTPRDSNPDLTIVEESRPASRIRSAMFNKINVNTSNVFQLMKVKGIGQNIAENIVDYRERKGQFRSIDELVKVKGIGHALLSAIRTQVCISHQNTTPSHGNHSNGILPNSSHSISNTLNRPRTNDTSKSSNDDIANRDATERLTASEQDIITLFRPVYETIPKRMNKNSSSVKYKRNNKTVIRLATWNIERCGLDKITNPGVLETICLTILENGLSLIAFQELAHREILERICKELNDPVLPNVRRWRGHKGQWESKTSGVCGRMFQAVEYNGFIYDTSQEIDITQDSMLEQNGHRRFSRSPYLTYIKAGSLDFIAVSVHLKATGLQNQDLSMLKEEIGSIDDVVVALQERLPGEKDLVILGDFNLPADAADFNVLRNEGYSSAIQASDYTNISRSNPDGSRNYDNIWSSYQMRSMHTGHSGTIRHGLSHPLIPDNWTWGGLVSDHVPVWTELYTNVDLDSGIDDAIEGLEGITLTTPRESQL</sequence>
<dbReference type="CDD" id="cd10283">
    <property type="entry name" value="MnuA_DNase1-like"/>
    <property type="match status" value="1"/>
</dbReference>
<dbReference type="SUPFAM" id="SSF56219">
    <property type="entry name" value="DNase I-like"/>
    <property type="match status" value="1"/>
</dbReference>
<dbReference type="Pfam" id="PF12836">
    <property type="entry name" value="HHH_3"/>
    <property type="match status" value="2"/>
</dbReference>
<organism evidence="2 3">
    <name type="scientific">Owenia fusiformis</name>
    <name type="common">Polychaete worm</name>
    <dbReference type="NCBI Taxonomy" id="6347"/>
    <lineage>
        <taxon>Eukaryota</taxon>
        <taxon>Metazoa</taxon>
        <taxon>Spiralia</taxon>
        <taxon>Lophotrochozoa</taxon>
        <taxon>Annelida</taxon>
        <taxon>Polychaeta</taxon>
        <taxon>Sedentaria</taxon>
        <taxon>Canalipalpata</taxon>
        <taxon>Sabellida</taxon>
        <taxon>Oweniida</taxon>
        <taxon>Oweniidae</taxon>
        <taxon>Owenia</taxon>
    </lineage>
</organism>
<evidence type="ECO:0000313" key="3">
    <source>
        <dbReference type="Proteomes" id="UP000749559"/>
    </source>
</evidence>
<dbReference type="EMBL" id="CAIIXF020000003">
    <property type="protein sequence ID" value="CAH1779507.1"/>
    <property type="molecule type" value="Genomic_DNA"/>
</dbReference>
<dbReference type="InterPro" id="IPR003583">
    <property type="entry name" value="Hlx-hairpin-Hlx_DNA-bd_motif"/>
</dbReference>
<comment type="caution">
    <text evidence="2">The sequence shown here is derived from an EMBL/GenBank/DDBJ whole genome shotgun (WGS) entry which is preliminary data.</text>
</comment>
<accession>A0A8J1TWB9</accession>
<dbReference type="OrthoDB" id="6237065at2759"/>
<feature type="compositionally biased region" description="Basic and acidic residues" evidence="1">
    <location>
        <begin position="251"/>
        <end position="268"/>
    </location>
</feature>